<evidence type="ECO:0000313" key="3">
    <source>
        <dbReference type="EMBL" id="MEQ2519192.1"/>
    </source>
</evidence>
<dbReference type="PANTHER" id="PTHR43208">
    <property type="entry name" value="ABC TRANSPORTER SUBSTRATE-BINDING PROTEIN"/>
    <property type="match status" value="1"/>
</dbReference>
<comment type="caution">
    <text evidence="3">The sequence shown here is derived from an EMBL/GenBank/DDBJ whole genome shotgun (WGS) entry which is preliminary data.</text>
</comment>
<evidence type="ECO:0000313" key="4">
    <source>
        <dbReference type="Proteomes" id="UP001477672"/>
    </source>
</evidence>
<evidence type="ECO:0000259" key="2">
    <source>
        <dbReference type="Pfam" id="PF02608"/>
    </source>
</evidence>
<sequence>MYYVEDYRKAMRQGQRNYRECVSKGIYPYLQVLDDLLKQVDVEYEQPIGVVEIPADRIVGTKAKGRRAAFSRSFMPLLKDDSEFAFKWMNLYGIQMNEGIRDPIKVYEFMNRFYVQEGNKRVSVLKYLGATSIWANVTRIVPVPTDSKENRIYYEFINFYDHTQLNYFWFTEEGGFTRLLEATGPTDRRWTEAERKELASVYLRFAPAFQAAGGEKLPITSSDALLAYINVYGYDAVKEKTTQKMSEDLSRIWKEVLVLTEQDAVELSMSPTPEQSRSLFNKILPMGPSHLKVAFLNERTPATSAWTYSHEFGRSQLEETFGDRVKTLTFNDVCVGEDAQQKLEEAVKAGCDVVFTTTPKLMADCLKAAVKYPQVKFLNCSLNMTHPDVRTYYGRIHEAKFLLGAIAGAIADDNKIGYVATYPTYGMTAGINAFALGAKMTNPRAKVYLEWTAVKDCDVDASFREKGVHVISNIDLRAPDSDAPREFGLYRIAEDGQEQYLAMPFWHWGEFYIKIIQSIFDGRWKEDGDQSGTHAINYWWGMSAGVVEVIVSRSLPEGTTRLVELLRKAISSSEFEPFAGVIVDQNGTVRLKEGDRFEPEEIIGMDWLVDNVVGQIPEFDQLIDAAKPMVCLQGVTKEGEGEK</sequence>
<dbReference type="InterPro" id="IPR003760">
    <property type="entry name" value="PnrA-like"/>
</dbReference>
<dbReference type="Gene3D" id="3.40.50.2300">
    <property type="match status" value="2"/>
</dbReference>
<dbReference type="EMBL" id="JBBMFA010000041">
    <property type="protein sequence ID" value="MEQ2519192.1"/>
    <property type="molecule type" value="Genomic_DNA"/>
</dbReference>
<protein>
    <submittedName>
        <fullName evidence="3">BMP family ABC transporter substrate-binding protein</fullName>
    </submittedName>
</protein>
<dbReference type="Pfam" id="PF02608">
    <property type="entry name" value="Bmp"/>
    <property type="match status" value="1"/>
</dbReference>
<gene>
    <name evidence="3" type="ORF">WMO24_01880</name>
</gene>
<dbReference type="Proteomes" id="UP001477672">
    <property type="component" value="Unassembled WGS sequence"/>
</dbReference>
<feature type="domain" description="ABC transporter substrate-binding protein PnrA-like" evidence="2">
    <location>
        <begin position="292"/>
        <end position="452"/>
    </location>
</feature>
<dbReference type="RefSeq" id="WP_349214499.1">
    <property type="nucleotide sequence ID" value="NZ_JBBMFA010000041.1"/>
</dbReference>
<name>A0ABV1GBI0_9FIRM</name>
<dbReference type="PANTHER" id="PTHR43208:SF1">
    <property type="entry name" value="ABC TRANSPORTER SUBSTRATE-BINDING PROTEIN"/>
    <property type="match status" value="1"/>
</dbReference>
<organism evidence="3 4">
    <name type="scientific">Ruthenibacterium intestinale</name>
    <dbReference type="NCBI Taxonomy" id="3133163"/>
    <lineage>
        <taxon>Bacteria</taxon>
        <taxon>Bacillati</taxon>
        <taxon>Bacillota</taxon>
        <taxon>Clostridia</taxon>
        <taxon>Eubacteriales</taxon>
        <taxon>Oscillospiraceae</taxon>
        <taxon>Ruthenibacterium</taxon>
    </lineage>
</organism>
<keyword evidence="1" id="KW-0732">Signal</keyword>
<dbReference type="InterPro" id="IPR052910">
    <property type="entry name" value="ABC-Purine-Binding"/>
</dbReference>
<reference evidence="3 4" key="1">
    <citation type="submission" date="2024-03" db="EMBL/GenBank/DDBJ databases">
        <title>Human intestinal bacterial collection.</title>
        <authorList>
            <person name="Pauvert C."/>
            <person name="Hitch T.C.A."/>
            <person name="Clavel T."/>
        </authorList>
    </citation>
    <scope>NUCLEOTIDE SEQUENCE [LARGE SCALE GENOMIC DNA]</scope>
    <source>
        <strain evidence="3 4">CLA-JM-H11</strain>
    </source>
</reference>
<accession>A0ABV1GBI0</accession>
<evidence type="ECO:0000256" key="1">
    <source>
        <dbReference type="ARBA" id="ARBA00022729"/>
    </source>
</evidence>
<keyword evidence="4" id="KW-1185">Reference proteome</keyword>
<proteinExistence type="predicted"/>